<organism evidence="11 12">
    <name type="scientific">Rhypophila decipiens</name>
    <dbReference type="NCBI Taxonomy" id="261697"/>
    <lineage>
        <taxon>Eukaryota</taxon>
        <taxon>Fungi</taxon>
        <taxon>Dikarya</taxon>
        <taxon>Ascomycota</taxon>
        <taxon>Pezizomycotina</taxon>
        <taxon>Sordariomycetes</taxon>
        <taxon>Sordariomycetidae</taxon>
        <taxon>Sordariales</taxon>
        <taxon>Naviculisporaceae</taxon>
        <taxon>Rhypophila</taxon>
    </lineage>
</organism>
<feature type="transmembrane region" description="Helical" evidence="9">
    <location>
        <begin position="412"/>
        <end position="431"/>
    </location>
</feature>
<dbReference type="InterPro" id="IPR020846">
    <property type="entry name" value="MFS_dom"/>
</dbReference>
<dbReference type="PANTHER" id="PTHR48022">
    <property type="entry name" value="PLASTIDIC GLUCOSE TRANSPORTER 4"/>
    <property type="match status" value="1"/>
</dbReference>
<keyword evidence="11" id="KW-0762">Sugar transport</keyword>
<evidence type="ECO:0000256" key="7">
    <source>
        <dbReference type="RuleBase" id="RU003346"/>
    </source>
</evidence>
<dbReference type="Gene3D" id="1.20.1250.20">
    <property type="entry name" value="MFS general substrate transporter like domains"/>
    <property type="match status" value="1"/>
</dbReference>
<dbReference type="GO" id="GO:0005351">
    <property type="term" value="F:carbohydrate:proton symporter activity"/>
    <property type="evidence" value="ECO:0007669"/>
    <property type="project" value="TreeGrafter"/>
</dbReference>
<feature type="transmembrane region" description="Helical" evidence="9">
    <location>
        <begin position="317"/>
        <end position="338"/>
    </location>
</feature>
<feature type="transmembrane region" description="Helical" evidence="9">
    <location>
        <begin position="375"/>
        <end position="400"/>
    </location>
</feature>
<evidence type="ECO:0000256" key="8">
    <source>
        <dbReference type="SAM" id="MobiDB-lite"/>
    </source>
</evidence>
<dbReference type="SUPFAM" id="SSF103473">
    <property type="entry name" value="MFS general substrate transporter"/>
    <property type="match status" value="1"/>
</dbReference>
<feature type="transmembrane region" description="Helical" evidence="9">
    <location>
        <begin position="443"/>
        <end position="462"/>
    </location>
</feature>
<feature type="compositionally biased region" description="Low complexity" evidence="8">
    <location>
        <begin position="499"/>
        <end position="510"/>
    </location>
</feature>
<evidence type="ECO:0000256" key="6">
    <source>
        <dbReference type="ARBA" id="ARBA00023136"/>
    </source>
</evidence>
<keyword evidence="3 7" id="KW-0813">Transport</keyword>
<evidence type="ECO:0000259" key="10">
    <source>
        <dbReference type="PROSITE" id="PS50850"/>
    </source>
</evidence>
<feature type="domain" description="Major facilitator superfamily (MFS) profile" evidence="10">
    <location>
        <begin position="17"/>
        <end position="466"/>
    </location>
</feature>
<protein>
    <submittedName>
        <fullName evidence="11">Sugar transporter</fullName>
    </submittedName>
</protein>
<name>A0AAN7B5Q3_9PEZI</name>
<dbReference type="Pfam" id="PF00083">
    <property type="entry name" value="Sugar_tr"/>
    <property type="match status" value="1"/>
</dbReference>
<feature type="compositionally biased region" description="Basic and acidic residues" evidence="8">
    <location>
        <begin position="511"/>
        <end position="520"/>
    </location>
</feature>
<dbReference type="GO" id="GO:0016020">
    <property type="term" value="C:membrane"/>
    <property type="evidence" value="ECO:0007669"/>
    <property type="project" value="UniProtKB-SubCell"/>
</dbReference>
<evidence type="ECO:0000313" key="12">
    <source>
        <dbReference type="Proteomes" id="UP001301769"/>
    </source>
</evidence>
<dbReference type="InterPro" id="IPR050360">
    <property type="entry name" value="MFS_Sugar_Transporters"/>
</dbReference>
<comment type="subcellular location">
    <subcellularLocation>
        <location evidence="1">Membrane</location>
        <topology evidence="1">Multi-pass membrane protein</topology>
    </subcellularLocation>
</comment>
<feature type="transmembrane region" description="Helical" evidence="9">
    <location>
        <begin position="12"/>
        <end position="30"/>
    </location>
</feature>
<evidence type="ECO:0000256" key="4">
    <source>
        <dbReference type="ARBA" id="ARBA00022692"/>
    </source>
</evidence>
<dbReference type="InterPro" id="IPR005829">
    <property type="entry name" value="Sugar_transporter_CS"/>
</dbReference>
<evidence type="ECO:0000256" key="9">
    <source>
        <dbReference type="SAM" id="Phobius"/>
    </source>
</evidence>
<dbReference type="InterPro" id="IPR036259">
    <property type="entry name" value="MFS_trans_sf"/>
</dbReference>
<dbReference type="AlphaFoldDB" id="A0AAN7B5Q3"/>
<evidence type="ECO:0000256" key="3">
    <source>
        <dbReference type="ARBA" id="ARBA00022448"/>
    </source>
</evidence>
<dbReference type="Proteomes" id="UP001301769">
    <property type="component" value="Unassembled WGS sequence"/>
</dbReference>
<keyword evidence="6 9" id="KW-0472">Membrane</keyword>
<reference evidence="11" key="2">
    <citation type="submission" date="2023-05" db="EMBL/GenBank/DDBJ databases">
        <authorList>
            <consortium name="Lawrence Berkeley National Laboratory"/>
            <person name="Steindorff A."/>
            <person name="Hensen N."/>
            <person name="Bonometti L."/>
            <person name="Westerberg I."/>
            <person name="Brannstrom I.O."/>
            <person name="Guillou S."/>
            <person name="Cros-Aarteil S."/>
            <person name="Calhoun S."/>
            <person name="Haridas S."/>
            <person name="Kuo A."/>
            <person name="Mondo S."/>
            <person name="Pangilinan J."/>
            <person name="Riley R."/>
            <person name="Labutti K."/>
            <person name="Andreopoulos B."/>
            <person name="Lipzen A."/>
            <person name="Chen C."/>
            <person name="Yanf M."/>
            <person name="Daum C."/>
            <person name="Ng V."/>
            <person name="Clum A."/>
            <person name="Ohm R."/>
            <person name="Martin F."/>
            <person name="Silar P."/>
            <person name="Natvig D."/>
            <person name="Lalanne C."/>
            <person name="Gautier V."/>
            <person name="Ament-Velasquez S.L."/>
            <person name="Kruys A."/>
            <person name="Hutchinson M.I."/>
            <person name="Powell A.J."/>
            <person name="Barry K."/>
            <person name="Miller A.N."/>
            <person name="Grigoriev I.V."/>
            <person name="Debuchy R."/>
            <person name="Gladieux P."/>
            <person name="Thoren M.H."/>
            <person name="Johannesson H."/>
        </authorList>
    </citation>
    <scope>NUCLEOTIDE SEQUENCE</scope>
    <source>
        <strain evidence="11">PSN293</strain>
    </source>
</reference>
<sequence length="520" mass="56523">MARFLGFRGKSLEWALNLSVILPSYILFGYNHAVAGGLLTLPAWTETFPSIDTVNTTGEAKIANSTLQGTVMAIYTLGCFFGSLSCIWVGDRLGRKRTIMLGAFINILGTAIQSTAFTIPILTVGRLVTGFGFGHITATAPNWQAECCGAAHRGAVVLLEGVFISLGLAIAAWVDLAMSQVHGSSVAWRFPLALSALWAIIVILATPFNPESPRWLVKKNRMDEAKVVLAALHDQEETGSEVTADIENIQESLAKSCEAKFSHLFHNGVGGQRLLHRTFLACLIQVFHQLCGVNSLTFYEATIFEDNLGLASTAARILAASVFTFQTVLSPVGVVTVDRFGRRKLMMFSAVGMGLCMAAMAGSTSQPHGNMAATAVAVTAIFLFSFFFPIGFLGLSFLYATEMAPLSHRVPITALSTGVAWIFNFLVAEITPMGFASIKYRYFIVYAALNFFLILPCVYFLFPETNGRKLEEIDEVFASATSVLTTVKEAHLVHKRHLNSSSEESSNGELGKAHMTQERR</sequence>
<dbReference type="InterPro" id="IPR005828">
    <property type="entry name" value="MFS_sugar_transport-like"/>
</dbReference>
<dbReference type="PROSITE" id="PS50850">
    <property type="entry name" value="MFS"/>
    <property type="match status" value="1"/>
</dbReference>
<feature type="transmembrane region" description="Helical" evidence="9">
    <location>
        <begin position="101"/>
        <end position="122"/>
    </location>
</feature>
<feature type="region of interest" description="Disordered" evidence="8">
    <location>
        <begin position="497"/>
        <end position="520"/>
    </location>
</feature>
<evidence type="ECO:0000256" key="2">
    <source>
        <dbReference type="ARBA" id="ARBA00010992"/>
    </source>
</evidence>
<feature type="transmembrane region" description="Helical" evidence="9">
    <location>
        <begin position="186"/>
        <end position="208"/>
    </location>
</feature>
<accession>A0AAN7B5Q3</accession>
<reference evidence="11" key="1">
    <citation type="journal article" date="2023" name="Mol. Phylogenet. Evol.">
        <title>Genome-scale phylogeny and comparative genomics of the fungal order Sordariales.</title>
        <authorList>
            <person name="Hensen N."/>
            <person name="Bonometti L."/>
            <person name="Westerberg I."/>
            <person name="Brannstrom I.O."/>
            <person name="Guillou S."/>
            <person name="Cros-Aarteil S."/>
            <person name="Calhoun S."/>
            <person name="Haridas S."/>
            <person name="Kuo A."/>
            <person name="Mondo S."/>
            <person name="Pangilinan J."/>
            <person name="Riley R."/>
            <person name="LaButti K."/>
            <person name="Andreopoulos B."/>
            <person name="Lipzen A."/>
            <person name="Chen C."/>
            <person name="Yan M."/>
            <person name="Daum C."/>
            <person name="Ng V."/>
            <person name="Clum A."/>
            <person name="Steindorff A."/>
            <person name="Ohm R.A."/>
            <person name="Martin F."/>
            <person name="Silar P."/>
            <person name="Natvig D.O."/>
            <person name="Lalanne C."/>
            <person name="Gautier V."/>
            <person name="Ament-Velasquez S.L."/>
            <person name="Kruys A."/>
            <person name="Hutchinson M.I."/>
            <person name="Powell A.J."/>
            <person name="Barry K."/>
            <person name="Miller A.N."/>
            <person name="Grigoriev I.V."/>
            <person name="Debuchy R."/>
            <person name="Gladieux P."/>
            <person name="Hiltunen Thoren M."/>
            <person name="Johannesson H."/>
        </authorList>
    </citation>
    <scope>NUCLEOTIDE SEQUENCE</scope>
    <source>
        <strain evidence="11">PSN293</strain>
    </source>
</reference>
<feature type="transmembrane region" description="Helical" evidence="9">
    <location>
        <begin position="345"/>
        <end position="363"/>
    </location>
</feature>
<evidence type="ECO:0000256" key="5">
    <source>
        <dbReference type="ARBA" id="ARBA00022989"/>
    </source>
</evidence>
<feature type="transmembrane region" description="Helical" evidence="9">
    <location>
        <begin position="72"/>
        <end position="89"/>
    </location>
</feature>
<keyword evidence="5 9" id="KW-1133">Transmembrane helix</keyword>
<comment type="similarity">
    <text evidence="2 7">Belongs to the major facilitator superfamily. Sugar transporter (TC 2.A.1.1) family.</text>
</comment>
<keyword evidence="4 9" id="KW-0812">Transmembrane</keyword>
<comment type="caution">
    <text evidence="11">The sequence shown here is derived from an EMBL/GenBank/DDBJ whole genome shotgun (WGS) entry which is preliminary data.</text>
</comment>
<evidence type="ECO:0000313" key="11">
    <source>
        <dbReference type="EMBL" id="KAK4213771.1"/>
    </source>
</evidence>
<feature type="transmembrane region" description="Helical" evidence="9">
    <location>
        <begin position="155"/>
        <end position="174"/>
    </location>
</feature>
<dbReference type="EMBL" id="MU858104">
    <property type="protein sequence ID" value="KAK4213771.1"/>
    <property type="molecule type" value="Genomic_DNA"/>
</dbReference>
<gene>
    <name evidence="11" type="ORF">QBC37DRAFT_168916</name>
</gene>
<dbReference type="PROSITE" id="PS00216">
    <property type="entry name" value="SUGAR_TRANSPORT_1"/>
    <property type="match status" value="1"/>
</dbReference>
<dbReference type="InterPro" id="IPR003663">
    <property type="entry name" value="Sugar/inositol_transpt"/>
</dbReference>
<evidence type="ECO:0000256" key="1">
    <source>
        <dbReference type="ARBA" id="ARBA00004141"/>
    </source>
</evidence>
<dbReference type="NCBIfam" id="TIGR00879">
    <property type="entry name" value="SP"/>
    <property type="match status" value="1"/>
</dbReference>
<proteinExistence type="inferred from homology"/>
<dbReference type="PANTHER" id="PTHR48022:SF45">
    <property type="entry name" value="MAJOR FACILITATOR SUPERFAMILY (MFS) PROFILE DOMAIN-CONTAINING PROTEIN-RELATED"/>
    <property type="match status" value="1"/>
</dbReference>
<dbReference type="PRINTS" id="PR00171">
    <property type="entry name" value="SUGRTRNSPORT"/>
</dbReference>
<keyword evidence="12" id="KW-1185">Reference proteome</keyword>